<dbReference type="InterPro" id="IPR014710">
    <property type="entry name" value="RmlC-like_jellyroll"/>
</dbReference>
<dbReference type="Pfam" id="PF07883">
    <property type="entry name" value="Cupin_2"/>
    <property type="match status" value="1"/>
</dbReference>
<proteinExistence type="predicted"/>
<keyword evidence="3" id="KW-1185">Reference proteome</keyword>
<dbReference type="InterPro" id="IPR011051">
    <property type="entry name" value="RmlC_Cupin_sf"/>
</dbReference>
<dbReference type="EMBL" id="BOMH01000038">
    <property type="protein sequence ID" value="GID67212.1"/>
    <property type="molecule type" value="Genomic_DNA"/>
</dbReference>
<protein>
    <submittedName>
        <fullName evidence="2">Cupin</fullName>
    </submittedName>
</protein>
<name>A0A919IL30_9ACTN</name>
<dbReference type="SUPFAM" id="SSF51182">
    <property type="entry name" value="RmlC-like cupins"/>
    <property type="match status" value="1"/>
</dbReference>
<evidence type="ECO:0000313" key="3">
    <source>
        <dbReference type="Proteomes" id="UP000619479"/>
    </source>
</evidence>
<comment type="caution">
    <text evidence="2">The sequence shown here is derived from an EMBL/GenBank/DDBJ whole genome shotgun (WGS) entry which is preliminary data.</text>
</comment>
<dbReference type="PANTHER" id="PTHR43698:SF1">
    <property type="entry name" value="BLL4564 PROTEIN"/>
    <property type="match status" value="1"/>
</dbReference>
<dbReference type="InterPro" id="IPR047263">
    <property type="entry name" value="HNL-like_cupin"/>
</dbReference>
<dbReference type="CDD" id="cd02233">
    <property type="entry name" value="cupin_HNL-like"/>
    <property type="match status" value="1"/>
</dbReference>
<feature type="domain" description="Cupin type-2" evidence="1">
    <location>
        <begin position="39"/>
        <end position="96"/>
    </location>
</feature>
<dbReference type="PANTHER" id="PTHR43698">
    <property type="entry name" value="RIBD C-TERMINAL DOMAIN CONTAINING PROTEIN"/>
    <property type="match status" value="1"/>
</dbReference>
<dbReference type="RefSeq" id="WP_203744696.1">
    <property type="nucleotide sequence ID" value="NZ_BAAAUC010000004.1"/>
</dbReference>
<accession>A0A919IL30</accession>
<reference evidence="2" key="1">
    <citation type="submission" date="2021-01" db="EMBL/GenBank/DDBJ databases">
        <title>Whole genome shotgun sequence of Actinoplanes cyaneus NBRC 14990.</title>
        <authorList>
            <person name="Komaki H."/>
            <person name="Tamura T."/>
        </authorList>
    </citation>
    <scope>NUCLEOTIDE SEQUENCE</scope>
    <source>
        <strain evidence="2">NBRC 14990</strain>
    </source>
</reference>
<dbReference type="AlphaFoldDB" id="A0A919IL30"/>
<evidence type="ECO:0000259" key="1">
    <source>
        <dbReference type="Pfam" id="PF07883"/>
    </source>
</evidence>
<dbReference type="Proteomes" id="UP000619479">
    <property type="component" value="Unassembled WGS sequence"/>
</dbReference>
<organism evidence="2 3">
    <name type="scientific">Actinoplanes cyaneus</name>
    <dbReference type="NCBI Taxonomy" id="52696"/>
    <lineage>
        <taxon>Bacteria</taxon>
        <taxon>Bacillati</taxon>
        <taxon>Actinomycetota</taxon>
        <taxon>Actinomycetes</taxon>
        <taxon>Micromonosporales</taxon>
        <taxon>Micromonosporaceae</taxon>
        <taxon>Actinoplanes</taxon>
    </lineage>
</organism>
<gene>
    <name evidence="2" type="ORF">Acy02nite_50930</name>
</gene>
<dbReference type="Gene3D" id="2.60.120.10">
    <property type="entry name" value="Jelly Rolls"/>
    <property type="match status" value="1"/>
</dbReference>
<dbReference type="InterPro" id="IPR013096">
    <property type="entry name" value="Cupin_2"/>
</dbReference>
<evidence type="ECO:0000313" key="2">
    <source>
        <dbReference type="EMBL" id="GID67212.1"/>
    </source>
</evidence>
<sequence>MEMQKKRPSTKGPAEMFTGDVWFDVVAAGEPPSRLRVNVVRFSPGAHTAWHRHANGQTLHVTEGVGLVQSRGGEVVEIRPGDTIHTPPGEWHWHGAAPEHFMTHLAMWEGLADDQQGPETEWAEHVVDEYPAPQPAAHRR</sequence>